<reference evidence="2 3" key="1">
    <citation type="submission" date="2018-12" db="EMBL/GenBank/DDBJ databases">
        <title>Legionella sp,whole genome shotgun sequence.</title>
        <authorList>
            <person name="Wu H."/>
        </authorList>
    </citation>
    <scope>NUCLEOTIDE SEQUENCE [LARGE SCALE GENOMIC DNA]</scope>
    <source>
        <strain evidence="3">km714</strain>
    </source>
</reference>
<gene>
    <name evidence="2" type="ORF">EKM59_01165</name>
</gene>
<name>A0A433JM87_9GAMM</name>
<dbReference type="AlphaFoldDB" id="A0A433JM87"/>
<dbReference type="OrthoDB" id="5653336at2"/>
<sequence>MKYIVAFLTGFFLCTPVFAQSIVDVYGVDEKKSEKILKQHAAQIGQLEEALQKKIFSAQGKVDKSLEKLLLQKLQLTESIKKQGNFLFVEFQTVFYPTEPAGKQFYTTIEIIEKQQPERMRFVTPKPFFTGKRKAKNNLIDSMIEYTRLETQLIGNNEIDEKKMVCPFYHCAAGFAHPKLKPYLQIFKTHTPQEKPLIISTMNEDEDPERRAAAAFLIGQFNDPQEIITLLLPHVLDADDGVRNNVIRVIDMTMLRANINKINVEPFIALLDSPYVSDRNKSLFVLLQASKNGETQKILIEKAGNKLLALLKLKQLNNHEIAYAILKSLSGKNYGENDLVSWQKWLTQQNKPA</sequence>
<proteinExistence type="predicted"/>
<dbReference type="Proteomes" id="UP000288012">
    <property type="component" value="Unassembled WGS sequence"/>
</dbReference>
<protein>
    <submittedName>
        <fullName evidence="2">HEAT repeat domain-containing protein</fullName>
    </submittedName>
</protein>
<feature type="chain" id="PRO_5019448447" evidence="1">
    <location>
        <begin position="20"/>
        <end position="353"/>
    </location>
</feature>
<dbReference type="Gene3D" id="1.25.10.10">
    <property type="entry name" value="Leucine-rich Repeat Variant"/>
    <property type="match status" value="1"/>
</dbReference>
<dbReference type="SUPFAM" id="SSF48371">
    <property type="entry name" value="ARM repeat"/>
    <property type="match status" value="1"/>
</dbReference>
<feature type="signal peptide" evidence="1">
    <location>
        <begin position="1"/>
        <end position="19"/>
    </location>
</feature>
<comment type="caution">
    <text evidence="2">The sequence shown here is derived from an EMBL/GenBank/DDBJ whole genome shotgun (WGS) entry which is preliminary data.</text>
</comment>
<evidence type="ECO:0000256" key="1">
    <source>
        <dbReference type="SAM" id="SignalP"/>
    </source>
</evidence>
<dbReference type="RefSeq" id="WP_126953166.1">
    <property type="nucleotide sequence ID" value="NZ_RZGR01000002.1"/>
</dbReference>
<organism evidence="2 3">
    <name type="scientific">Legionella septentrionalis</name>
    <dbReference type="NCBI Taxonomy" id="2498109"/>
    <lineage>
        <taxon>Bacteria</taxon>
        <taxon>Pseudomonadati</taxon>
        <taxon>Pseudomonadota</taxon>
        <taxon>Gammaproteobacteria</taxon>
        <taxon>Legionellales</taxon>
        <taxon>Legionellaceae</taxon>
        <taxon>Legionella</taxon>
    </lineage>
</organism>
<keyword evidence="3" id="KW-1185">Reference proteome</keyword>
<accession>A0A433JM87</accession>
<evidence type="ECO:0000313" key="2">
    <source>
        <dbReference type="EMBL" id="RUQ91116.1"/>
    </source>
</evidence>
<evidence type="ECO:0000313" key="3">
    <source>
        <dbReference type="Proteomes" id="UP000288012"/>
    </source>
</evidence>
<dbReference type="InterPro" id="IPR016024">
    <property type="entry name" value="ARM-type_fold"/>
</dbReference>
<keyword evidence="1" id="KW-0732">Signal</keyword>
<dbReference type="InterPro" id="IPR011989">
    <property type="entry name" value="ARM-like"/>
</dbReference>
<dbReference type="EMBL" id="RZGR01000002">
    <property type="protein sequence ID" value="RUQ91116.1"/>
    <property type="molecule type" value="Genomic_DNA"/>
</dbReference>